<dbReference type="Pfam" id="PF01168">
    <property type="entry name" value="Ala_racemase_N"/>
    <property type="match status" value="1"/>
</dbReference>
<dbReference type="Pfam" id="PF00842">
    <property type="entry name" value="Ala_racemase_C"/>
    <property type="match status" value="1"/>
</dbReference>
<dbReference type="InterPro" id="IPR000821">
    <property type="entry name" value="Ala_racemase"/>
</dbReference>
<evidence type="ECO:0000313" key="5">
    <source>
        <dbReference type="EMBL" id="AVQ31714.1"/>
    </source>
</evidence>
<evidence type="ECO:0000313" key="6">
    <source>
        <dbReference type="Proteomes" id="UP000241238"/>
    </source>
</evidence>
<comment type="cofactor">
    <cofactor evidence="1">
        <name>pyridoxal 5'-phosphate</name>
        <dbReference type="ChEBI" id="CHEBI:597326"/>
    </cofactor>
</comment>
<dbReference type="Gene3D" id="3.20.20.10">
    <property type="entry name" value="Alanine racemase"/>
    <property type="match status" value="1"/>
</dbReference>
<accession>A0ABM6U5S4</accession>
<keyword evidence="6" id="KW-1185">Reference proteome</keyword>
<dbReference type="InterPro" id="IPR001608">
    <property type="entry name" value="Ala_racemase_N"/>
</dbReference>
<evidence type="ECO:0000256" key="2">
    <source>
        <dbReference type="ARBA" id="ARBA00022898"/>
    </source>
</evidence>
<dbReference type="InterPro" id="IPR011079">
    <property type="entry name" value="Ala_racemase_C"/>
</dbReference>
<gene>
    <name evidence="5" type="ORF">C4N18_11005</name>
</gene>
<protein>
    <submittedName>
        <fullName evidence="5">Alanine racemase</fullName>
    </submittedName>
</protein>
<proteinExistence type="predicted"/>
<evidence type="ECO:0000259" key="4">
    <source>
        <dbReference type="SMART" id="SM01005"/>
    </source>
</evidence>
<dbReference type="PANTHER" id="PTHR30511:SF0">
    <property type="entry name" value="ALANINE RACEMASE, CATABOLIC-RELATED"/>
    <property type="match status" value="1"/>
</dbReference>
<keyword evidence="3" id="KW-0413">Isomerase</keyword>
<dbReference type="RefSeq" id="WP_005948054.1">
    <property type="nucleotide sequence ID" value="NZ_CP028103.1"/>
</dbReference>
<dbReference type="Gene3D" id="2.40.37.10">
    <property type="entry name" value="Lyase, Ornithine Decarboxylase, Chain A, domain 1"/>
    <property type="match status" value="1"/>
</dbReference>
<dbReference type="SMART" id="SM01005">
    <property type="entry name" value="Ala_racemase_C"/>
    <property type="match status" value="1"/>
</dbReference>
<dbReference type="SUPFAM" id="SSF50621">
    <property type="entry name" value="Alanine racemase C-terminal domain-like"/>
    <property type="match status" value="1"/>
</dbReference>
<evidence type="ECO:0000256" key="3">
    <source>
        <dbReference type="ARBA" id="ARBA00023235"/>
    </source>
</evidence>
<name>A0ABM6U5S4_FUSVA</name>
<reference evidence="6" key="1">
    <citation type="journal article" date="2018" name="MSphere">
        <title>Fusobacterium Genomics Using MinION and Illumina Sequencing Enables Genome Completion and Correction.</title>
        <authorList>
            <person name="Todd S.M."/>
            <person name="Settlage R.E."/>
            <person name="Lahmers K.K."/>
            <person name="Slade D.J."/>
        </authorList>
    </citation>
    <scope>NUCLEOTIDE SEQUENCE [LARGE SCALE GENOMIC DNA]</scope>
    <source>
        <strain evidence="6">ATCC 27725</strain>
    </source>
</reference>
<organism evidence="5 6">
    <name type="scientific">Fusobacterium varium ATCC 27725</name>
    <dbReference type="NCBI Taxonomy" id="469618"/>
    <lineage>
        <taxon>Bacteria</taxon>
        <taxon>Fusobacteriati</taxon>
        <taxon>Fusobacteriota</taxon>
        <taxon>Fusobacteriia</taxon>
        <taxon>Fusobacteriales</taxon>
        <taxon>Fusobacteriaceae</taxon>
        <taxon>Fusobacterium</taxon>
    </lineage>
</organism>
<dbReference type="SUPFAM" id="SSF51419">
    <property type="entry name" value="PLP-binding barrel"/>
    <property type="match status" value="1"/>
</dbReference>
<evidence type="ECO:0000256" key="1">
    <source>
        <dbReference type="ARBA" id="ARBA00001933"/>
    </source>
</evidence>
<keyword evidence="2" id="KW-0663">Pyridoxal phosphate</keyword>
<dbReference type="GeneID" id="77468522"/>
<dbReference type="PRINTS" id="PR00992">
    <property type="entry name" value="ALARACEMASE"/>
</dbReference>
<feature type="domain" description="Alanine racemase C-terminal" evidence="4">
    <location>
        <begin position="231"/>
        <end position="350"/>
    </location>
</feature>
<dbReference type="PANTHER" id="PTHR30511">
    <property type="entry name" value="ALANINE RACEMASE"/>
    <property type="match status" value="1"/>
</dbReference>
<dbReference type="InterPro" id="IPR009006">
    <property type="entry name" value="Ala_racemase/Decarboxylase_C"/>
</dbReference>
<sequence>MVINSIKMIINQKNLLSNIDYLKKLKGKNILPVVKANAYGHGVELIIKALYDGGQREVAVARYVEAENILKMNLGSDLKILVFESIGDIELIKNNPNLEIAINDFNELKDLIKAGIPSNRMQLKIDLGFGRNGISLSEIPELEKFTNENNLKFKGVFSHLFAVNYEDGLELIDLFSDVVNSIGKDKFEMIHLQNSAAVMNYNCDIATHIRVGMLTYGLQEVGYFDPNLKQVFSLEGQVAGVRDIEDHKYVAYELKDDLDIENCKYLAKIKIGYGDGFLKRNEKSKCIINNKEFKIAQVTMDNTFIEVDASVKEGDRVLLYNDITKVVNFTGMNIYELLTILSPRIPRVYKY</sequence>
<dbReference type="InterPro" id="IPR020622">
    <property type="entry name" value="Ala_racemase_pyridoxalP-BS"/>
</dbReference>
<dbReference type="EMBL" id="CP028103">
    <property type="protein sequence ID" value="AVQ31714.1"/>
    <property type="molecule type" value="Genomic_DNA"/>
</dbReference>
<dbReference type="Proteomes" id="UP000241238">
    <property type="component" value="Chromosome"/>
</dbReference>
<dbReference type="InterPro" id="IPR029066">
    <property type="entry name" value="PLP-binding_barrel"/>
</dbReference>
<dbReference type="PROSITE" id="PS00395">
    <property type="entry name" value="ALANINE_RACEMASE"/>
    <property type="match status" value="1"/>
</dbReference>